<keyword evidence="4" id="KW-0274">FAD</keyword>
<dbReference type="SUPFAM" id="SSF51905">
    <property type="entry name" value="FAD/NAD(P)-binding domain"/>
    <property type="match status" value="1"/>
</dbReference>
<dbReference type="InterPro" id="IPR006076">
    <property type="entry name" value="FAD-dep_OxRdtase"/>
</dbReference>
<proteinExistence type="inferred from homology"/>
<reference evidence="8" key="1">
    <citation type="submission" date="2023-02" db="EMBL/GenBank/DDBJ databases">
        <title>Colletotrichum kahawae CIFC_Que2 genome sequencing and assembly.</title>
        <authorList>
            <person name="Baroncelli R."/>
        </authorList>
    </citation>
    <scope>NUCLEOTIDE SEQUENCE</scope>
    <source>
        <strain evidence="8">CIFC_Que2</strain>
    </source>
</reference>
<protein>
    <submittedName>
        <fullName evidence="8">Sarcosine oxidase</fullName>
    </submittedName>
</protein>
<evidence type="ECO:0000256" key="6">
    <source>
        <dbReference type="SAM" id="Phobius"/>
    </source>
</evidence>
<comment type="similarity">
    <text evidence="2">Belongs to the MSOX/MTOX family.</text>
</comment>
<dbReference type="PANTHER" id="PTHR10961">
    <property type="entry name" value="PEROXISOMAL SARCOSINE OXIDASE"/>
    <property type="match status" value="1"/>
</dbReference>
<evidence type="ECO:0000256" key="3">
    <source>
        <dbReference type="ARBA" id="ARBA00022630"/>
    </source>
</evidence>
<keyword evidence="9" id="KW-1185">Reference proteome</keyword>
<gene>
    <name evidence="8" type="ORF">CKAH01_06142</name>
</gene>
<organism evidence="8 9">
    <name type="scientific">Colletotrichum kahawae</name>
    <name type="common">Coffee berry disease fungus</name>
    <dbReference type="NCBI Taxonomy" id="34407"/>
    <lineage>
        <taxon>Eukaryota</taxon>
        <taxon>Fungi</taxon>
        <taxon>Dikarya</taxon>
        <taxon>Ascomycota</taxon>
        <taxon>Pezizomycotina</taxon>
        <taxon>Sordariomycetes</taxon>
        <taxon>Hypocreomycetidae</taxon>
        <taxon>Glomerellales</taxon>
        <taxon>Glomerellaceae</taxon>
        <taxon>Colletotrichum</taxon>
        <taxon>Colletotrichum gloeosporioides species complex</taxon>
    </lineage>
</organism>
<dbReference type="Pfam" id="PF01266">
    <property type="entry name" value="DAO"/>
    <property type="match status" value="1"/>
</dbReference>
<dbReference type="Proteomes" id="UP001281614">
    <property type="component" value="Unassembled WGS sequence"/>
</dbReference>
<evidence type="ECO:0000313" key="8">
    <source>
        <dbReference type="EMBL" id="KAK2752901.1"/>
    </source>
</evidence>
<feature type="domain" description="FAD dependent oxidoreductase" evidence="7">
    <location>
        <begin position="6"/>
        <end position="386"/>
    </location>
</feature>
<keyword evidence="3" id="KW-0285">Flavoprotein</keyword>
<dbReference type="Gene3D" id="3.30.9.10">
    <property type="entry name" value="D-Amino Acid Oxidase, subunit A, domain 2"/>
    <property type="match status" value="1"/>
</dbReference>
<sequence length="747" mass="82173">MTESSDYLILGAGVFGASAALHLIRAEPRARITLVDRNAASAPIRVAASWDWNKVVRADYADIEYMRLALEAKTLWASDPLWAPFYHESGASWVSPSDFSQVVRENYRILGVESGLEALSVDEARREFGGVFGDGDFTGVREVFVNRKSGWGEAKEALEATIAEAVRLGVRYVQAEVKRLEFDETGATTGVATAEGERISAGKVVLSTGAYTAQLLADSGREEVLAGERFVAAAVTEGFAPVEDEKLYGGPVGISMVPPDRGASNGSVPHSGDKTLKFWGQIIFRNTQPHVNGSQISRPPSGPDYAQLDVPKALREDVDFAGKSIYGKLSDDFKVENYRICWEAVSPSEDFIISPHSGSKNLYVATIGSFHGWKFLPVIGKYVVQMLRGTLEEKLAKKWAWDKTLVPPTHSAWPRKELILNRDPSSCGVVLSTGANFGFRPCDGIDVDAVEGGLKLKYFQVHTLWLPSETDMVPFPGGPREDRIIFAEFAVIGTSLNVSKNLRSYSIPEDPQAYDCGLWYCVEAHEVRVDAGILREEVVGAWSEARLAANYGGGTFQNLPDSFSADPAEEFRVIEPFIFSGLNANTSITDMSKGGVLLDDMRTTREKALHEAFGDMDSFIAKVARSLSNDARANSTPTTRGTWYRGTSYVNQINVVVRWPWITFQVVMVLLSFLYLVTEMIRTARKPDVRPWKDDALVPLWIELDKDMREQAGKGLDEPDGIRRRIGKDSVQVLSGGKGMRIPAATA</sequence>
<dbReference type="EMBL" id="VYYT01000245">
    <property type="protein sequence ID" value="KAK2752901.1"/>
    <property type="molecule type" value="Genomic_DNA"/>
</dbReference>
<keyword evidence="6" id="KW-0472">Membrane</keyword>
<dbReference type="GO" id="GO:0008115">
    <property type="term" value="F:sarcosine oxidase activity"/>
    <property type="evidence" value="ECO:0007669"/>
    <property type="project" value="TreeGrafter"/>
</dbReference>
<evidence type="ECO:0000256" key="4">
    <source>
        <dbReference type="ARBA" id="ARBA00022827"/>
    </source>
</evidence>
<evidence type="ECO:0000256" key="5">
    <source>
        <dbReference type="ARBA" id="ARBA00023002"/>
    </source>
</evidence>
<dbReference type="GO" id="GO:0050660">
    <property type="term" value="F:flavin adenine dinucleotide binding"/>
    <property type="evidence" value="ECO:0007669"/>
    <property type="project" value="InterPro"/>
</dbReference>
<feature type="transmembrane region" description="Helical" evidence="6">
    <location>
        <begin position="659"/>
        <end position="677"/>
    </location>
</feature>
<accession>A0AAD9Y9K1</accession>
<dbReference type="Gene3D" id="3.50.50.60">
    <property type="entry name" value="FAD/NAD(P)-binding domain"/>
    <property type="match status" value="1"/>
</dbReference>
<name>A0AAD9Y9K1_COLKA</name>
<keyword evidence="5" id="KW-0560">Oxidoreductase</keyword>
<evidence type="ECO:0000259" key="7">
    <source>
        <dbReference type="Pfam" id="PF01266"/>
    </source>
</evidence>
<dbReference type="AlphaFoldDB" id="A0AAD9Y9K1"/>
<dbReference type="GO" id="GO:0051698">
    <property type="term" value="F:saccharopine oxidase activity"/>
    <property type="evidence" value="ECO:0007669"/>
    <property type="project" value="TreeGrafter"/>
</dbReference>
<comment type="caution">
    <text evidence="8">The sequence shown here is derived from an EMBL/GenBank/DDBJ whole genome shotgun (WGS) entry which is preliminary data.</text>
</comment>
<evidence type="ECO:0000256" key="2">
    <source>
        <dbReference type="ARBA" id="ARBA00010989"/>
    </source>
</evidence>
<dbReference type="PANTHER" id="PTHR10961:SF37">
    <property type="entry name" value="FAD DEPENDENT OXIDOREDUCTASE DOMAIN-CONTAINING PROTEIN"/>
    <property type="match status" value="1"/>
</dbReference>
<evidence type="ECO:0000256" key="1">
    <source>
        <dbReference type="ARBA" id="ARBA00001974"/>
    </source>
</evidence>
<keyword evidence="6" id="KW-1133">Transmembrane helix</keyword>
<dbReference type="InterPro" id="IPR045170">
    <property type="entry name" value="MTOX"/>
</dbReference>
<evidence type="ECO:0000313" key="9">
    <source>
        <dbReference type="Proteomes" id="UP001281614"/>
    </source>
</evidence>
<comment type="cofactor">
    <cofactor evidence="1">
        <name>FAD</name>
        <dbReference type="ChEBI" id="CHEBI:57692"/>
    </cofactor>
</comment>
<keyword evidence="6" id="KW-0812">Transmembrane</keyword>
<dbReference type="InterPro" id="IPR036188">
    <property type="entry name" value="FAD/NAD-bd_sf"/>
</dbReference>